<accession>A0A067BUR8</accession>
<keyword evidence="2" id="KW-1185">Reference proteome</keyword>
<sequence length="84" mass="8635">MAVTCAVAGAAVLSFDHERCPTPYSLCVIDYTSGKATESKGSTVTGIDAIGNISTAGIDGLTVTDSTLRGMKCAVYPTRMLTSL</sequence>
<dbReference type="KEGG" id="spar:SPRG_12232"/>
<dbReference type="RefSeq" id="XP_012207266.1">
    <property type="nucleotide sequence ID" value="XM_012351876.1"/>
</dbReference>
<evidence type="ECO:0000313" key="2">
    <source>
        <dbReference type="Proteomes" id="UP000030745"/>
    </source>
</evidence>
<dbReference type="VEuPathDB" id="FungiDB:SPRG_12232"/>
<dbReference type="EMBL" id="KK583276">
    <property type="protein sequence ID" value="KDO22023.1"/>
    <property type="molecule type" value="Genomic_DNA"/>
</dbReference>
<organism evidence="1 2">
    <name type="scientific">Saprolegnia parasitica (strain CBS 223.65)</name>
    <dbReference type="NCBI Taxonomy" id="695850"/>
    <lineage>
        <taxon>Eukaryota</taxon>
        <taxon>Sar</taxon>
        <taxon>Stramenopiles</taxon>
        <taxon>Oomycota</taxon>
        <taxon>Saprolegniomycetes</taxon>
        <taxon>Saprolegniales</taxon>
        <taxon>Saprolegniaceae</taxon>
        <taxon>Saprolegnia</taxon>
    </lineage>
</organism>
<dbReference type="AlphaFoldDB" id="A0A067BUR8"/>
<dbReference type="Proteomes" id="UP000030745">
    <property type="component" value="Unassembled WGS sequence"/>
</dbReference>
<reference evidence="1 2" key="1">
    <citation type="journal article" date="2013" name="PLoS Genet.">
        <title>Distinctive expansion of potential virulence genes in the genome of the oomycete fish pathogen Saprolegnia parasitica.</title>
        <authorList>
            <person name="Jiang R.H."/>
            <person name="de Bruijn I."/>
            <person name="Haas B.J."/>
            <person name="Belmonte R."/>
            <person name="Lobach L."/>
            <person name="Christie J."/>
            <person name="van den Ackerveken G."/>
            <person name="Bottin A."/>
            <person name="Bulone V."/>
            <person name="Diaz-Moreno S.M."/>
            <person name="Dumas B."/>
            <person name="Fan L."/>
            <person name="Gaulin E."/>
            <person name="Govers F."/>
            <person name="Grenville-Briggs L.J."/>
            <person name="Horner N.R."/>
            <person name="Levin J.Z."/>
            <person name="Mammella M."/>
            <person name="Meijer H.J."/>
            <person name="Morris P."/>
            <person name="Nusbaum C."/>
            <person name="Oome S."/>
            <person name="Phillips A.J."/>
            <person name="van Rooyen D."/>
            <person name="Rzeszutek E."/>
            <person name="Saraiva M."/>
            <person name="Secombes C.J."/>
            <person name="Seidl M.F."/>
            <person name="Snel B."/>
            <person name="Stassen J.H."/>
            <person name="Sykes S."/>
            <person name="Tripathy S."/>
            <person name="van den Berg H."/>
            <person name="Vega-Arreguin J.C."/>
            <person name="Wawra S."/>
            <person name="Young S.K."/>
            <person name="Zeng Q."/>
            <person name="Dieguez-Uribeondo J."/>
            <person name="Russ C."/>
            <person name="Tyler B.M."/>
            <person name="van West P."/>
        </authorList>
    </citation>
    <scope>NUCLEOTIDE SEQUENCE [LARGE SCALE GENOMIC DNA]</scope>
    <source>
        <strain evidence="1 2">CBS 223.65</strain>
    </source>
</reference>
<dbReference type="GeneID" id="24134209"/>
<proteinExistence type="predicted"/>
<gene>
    <name evidence="1" type="ORF">SPRG_12232</name>
</gene>
<name>A0A067BUR8_SAPPC</name>
<evidence type="ECO:0000313" key="1">
    <source>
        <dbReference type="EMBL" id="KDO22023.1"/>
    </source>
</evidence>
<protein>
    <submittedName>
        <fullName evidence="1">Uncharacterized protein</fullName>
    </submittedName>
</protein>